<gene>
    <name evidence="4" type="ORF">E4633_19275</name>
</gene>
<dbReference type="GO" id="GO:0046653">
    <property type="term" value="P:tetrahydrofolate metabolic process"/>
    <property type="evidence" value="ECO:0007669"/>
    <property type="project" value="TreeGrafter"/>
</dbReference>
<dbReference type="SUPFAM" id="SSF47644">
    <property type="entry name" value="Methionine synthase domain"/>
    <property type="match status" value="1"/>
</dbReference>
<feature type="domain" description="B12-binding" evidence="3">
    <location>
        <begin position="97"/>
        <end position="226"/>
    </location>
</feature>
<comment type="caution">
    <text evidence="4">The sequence shown here is derived from an EMBL/GenBank/DDBJ whole genome shotgun (WGS) entry which is preliminary data.</text>
</comment>
<sequence length="230" mass="24638">MSSSGAGCDCEGLYRQLLDAMINANRARAAEVVESALAGGIPPAEVITHILDPAIVELGTRWEGESISLAQNFIASKIAEDALLRCLPDREDPDCRKGVAVIGNIEDDFHSLGRRTVGLFLGAAGWQVVDLGNDVPAEQFLEKALEVGARVIGVSAMMQTTAINIKKLRELIDREGERDRIKLAVGGAVFNWRPELVTEVGGDGTTRNAIGADQLFTALQEQALARELSS</sequence>
<evidence type="ECO:0000256" key="2">
    <source>
        <dbReference type="ARBA" id="ARBA00023285"/>
    </source>
</evidence>
<dbReference type="InterPro" id="IPR036594">
    <property type="entry name" value="Meth_synthase_dom"/>
</dbReference>
<dbReference type="Gene3D" id="1.10.1240.10">
    <property type="entry name" value="Methionine synthase domain"/>
    <property type="match status" value="1"/>
</dbReference>
<dbReference type="PANTHER" id="PTHR45833">
    <property type="entry name" value="METHIONINE SYNTHASE"/>
    <property type="match status" value="1"/>
</dbReference>
<dbReference type="SUPFAM" id="SSF52242">
    <property type="entry name" value="Cobalamin (vitamin B12)-binding domain"/>
    <property type="match status" value="1"/>
</dbReference>
<dbReference type="GO" id="GO:0050667">
    <property type="term" value="P:homocysteine metabolic process"/>
    <property type="evidence" value="ECO:0007669"/>
    <property type="project" value="TreeGrafter"/>
</dbReference>
<dbReference type="Proteomes" id="UP000306416">
    <property type="component" value="Unassembled WGS sequence"/>
</dbReference>
<accession>A0A4S1CBI4</accession>
<keyword evidence="1" id="KW-0479">Metal-binding</keyword>
<evidence type="ECO:0000259" key="3">
    <source>
        <dbReference type="PROSITE" id="PS51332"/>
    </source>
</evidence>
<organism evidence="4 5">
    <name type="scientific">Geomonas terrae</name>
    <dbReference type="NCBI Taxonomy" id="2562681"/>
    <lineage>
        <taxon>Bacteria</taxon>
        <taxon>Pseudomonadati</taxon>
        <taxon>Thermodesulfobacteriota</taxon>
        <taxon>Desulfuromonadia</taxon>
        <taxon>Geobacterales</taxon>
        <taxon>Geobacteraceae</taxon>
        <taxon>Geomonas</taxon>
    </lineage>
</organism>
<dbReference type="AlphaFoldDB" id="A0A4S1CBI4"/>
<dbReference type="InterPro" id="IPR003759">
    <property type="entry name" value="Cbl-bd_cap"/>
</dbReference>
<dbReference type="PANTHER" id="PTHR45833:SF1">
    <property type="entry name" value="METHIONINE SYNTHASE"/>
    <property type="match status" value="1"/>
</dbReference>
<dbReference type="InterPro" id="IPR050554">
    <property type="entry name" value="Met_Synthase/Corrinoid"/>
</dbReference>
<dbReference type="InterPro" id="IPR036724">
    <property type="entry name" value="Cobalamin-bd_sf"/>
</dbReference>
<keyword evidence="5" id="KW-1185">Reference proteome</keyword>
<dbReference type="Pfam" id="PF02310">
    <property type="entry name" value="B12-binding"/>
    <property type="match status" value="1"/>
</dbReference>
<dbReference type="GO" id="GO:0005829">
    <property type="term" value="C:cytosol"/>
    <property type="evidence" value="ECO:0007669"/>
    <property type="project" value="TreeGrafter"/>
</dbReference>
<dbReference type="GO" id="GO:0046872">
    <property type="term" value="F:metal ion binding"/>
    <property type="evidence" value="ECO:0007669"/>
    <property type="project" value="UniProtKB-KW"/>
</dbReference>
<evidence type="ECO:0000256" key="1">
    <source>
        <dbReference type="ARBA" id="ARBA00022723"/>
    </source>
</evidence>
<dbReference type="Gene3D" id="3.40.50.280">
    <property type="entry name" value="Cobalamin-binding domain"/>
    <property type="match status" value="1"/>
</dbReference>
<dbReference type="EMBL" id="SRSC01000005">
    <property type="protein sequence ID" value="TGU70330.1"/>
    <property type="molecule type" value="Genomic_DNA"/>
</dbReference>
<reference evidence="4 5" key="1">
    <citation type="submission" date="2019-04" db="EMBL/GenBank/DDBJ databases">
        <title>Geobacter oryzae sp. nov., ferric-reducing bacteria isolated from paddy soil.</title>
        <authorList>
            <person name="Xu Z."/>
            <person name="Masuda Y."/>
            <person name="Itoh H."/>
            <person name="Senoo K."/>
        </authorList>
    </citation>
    <scope>NUCLEOTIDE SEQUENCE [LARGE SCALE GENOMIC DNA]</scope>
    <source>
        <strain evidence="4 5">Red111</strain>
    </source>
</reference>
<dbReference type="InterPro" id="IPR006158">
    <property type="entry name" value="Cobalamin-bd"/>
</dbReference>
<proteinExistence type="predicted"/>
<dbReference type="PROSITE" id="PS51332">
    <property type="entry name" value="B12_BINDING"/>
    <property type="match status" value="1"/>
</dbReference>
<keyword evidence="2" id="KW-0170">Cobalt</keyword>
<dbReference type="Pfam" id="PF02607">
    <property type="entry name" value="B12-binding_2"/>
    <property type="match status" value="1"/>
</dbReference>
<evidence type="ECO:0000313" key="4">
    <source>
        <dbReference type="EMBL" id="TGU70330.1"/>
    </source>
</evidence>
<name>A0A4S1CBI4_9BACT</name>
<dbReference type="GO" id="GO:0008705">
    <property type="term" value="F:methionine synthase activity"/>
    <property type="evidence" value="ECO:0007669"/>
    <property type="project" value="TreeGrafter"/>
</dbReference>
<dbReference type="RefSeq" id="WP_135872786.1">
    <property type="nucleotide sequence ID" value="NZ_SRSC01000005.1"/>
</dbReference>
<evidence type="ECO:0000313" key="5">
    <source>
        <dbReference type="Proteomes" id="UP000306416"/>
    </source>
</evidence>
<dbReference type="GO" id="GO:0031419">
    <property type="term" value="F:cobalamin binding"/>
    <property type="evidence" value="ECO:0007669"/>
    <property type="project" value="InterPro"/>
</dbReference>
<protein>
    <submittedName>
        <fullName evidence="4">Corrinoid-binding protein</fullName>
    </submittedName>
</protein>